<dbReference type="OrthoDB" id="9987535at2"/>
<feature type="compositionally biased region" description="Low complexity" evidence="1">
    <location>
        <begin position="121"/>
        <end position="140"/>
    </location>
</feature>
<protein>
    <submittedName>
        <fullName evidence="3">Uncharacterized protein</fullName>
    </submittedName>
</protein>
<evidence type="ECO:0000256" key="2">
    <source>
        <dbReference type="SAM" id="SignalP"/>
    </source>
</evidence>
<dbReference type="AlphaFoldDB" id="A0A4U1J484"/>
<name>A0A4U1J484_9BACT</name>
<dbReference type="EMBL" id="SSMQ01000036">
    <property type="protein sequence ID" value="TKD02029.1"/>
    <property type="molecule type" value="Genomic_DNA"/>
</dbReference>
<evidence type="ECO:0000256" key="1">
    <source>
        <dbReference type="SAM" id="MobiDB-lite"/>
    </source>
</evidence>
<feature type="chain" id="PRO_5020294963" evidence="2">
    <location>
        <begin position="23"/>
        <end position="140"/>
    </location>
</feature>
<evidence type="ECO:0000313" key="4">
    <source>
        <dbReference type="Proteomes" id="UP000309215"/>
    </source>
</evidence>
<feature type="compositionally biased region" description="Low complexity" evidence="1">
    <location>
        <begin position="21"/>
        <end position="48"/>
    </location>
</feature>
<feature type="signal peptide" evidence="2">
    <location>
        <begin position="1"/>
        <end position="22"/>
    </location>
</feature>
<evidence type="ECO:0000313" key="3">
    <source>
        <dbReference type="EMBL" id="TKD02029.1"/>
    </source>
</evidence>
<dbReference type="RefSeq" id="WP_136932467.1">
    <property type="nucleotide sequence ID" value="NZ_SSMQ01000036.1"/>
</dbReference>
<feature type="compositionally biased region" description="Low complexity" evidence="1">
    <location>
        <begin position="55"/>
        <end position="66"/>
    </location>
</feature>
<feature type="region of interest" description="Disordered" evidence="1">
    <location>
        <begin position="21"/>
        <end position="81"/>
    </location>
</feature>
<reference evidence="3 4" key="1">
    <citation type="submission" date="2019-04" db="EMBL/GenBank/DDBJ databases">
        <authorList>
            <person name="Li Y."/>
            <person name="Wang J."/>
        </authorList>
    </citation>
    <scope>NUCLEOTIDE SEQUENCE [LARGE SCALE GENOMIC DNA]</scope>
    <source>
        <strain evidence="3 4">DSM 14668</strain>
    </source>
</reference>
<proteinExistence type="predicted"/>
<keyword evidence="4" id="KW-1185">Reference proteome</keyword>
<feature type="region of interest" description="Disordered" evidence="1">
    <location>
        <begin position="116"/>
        <end position="140"/>
    </location>
</feature>
<keyword evidence="2" id="KW-0732">Signal</keyword>
<accession>A0A4U1J484</accession>
<sequence length="140" mass="15542">MKKLFGLMAAAALVVSAGAVRAEEGAQQQPQQGAAPQPQQQQPQQQMQQRKEQAKQQAAQKMAQAGIGRHQVTGRIVDIDKEKGDLKVETERGQLEFNFPPASLQNYKEGDQVRLDVVIRPAQQQQPAPQPKQEQPQQKQ</sequence>
<comment type="caution">
    <text evidence="3">The sequence shown here is derived from an EMBL/GenBank/DDBJ whole genome shotgun (WGS) entry which is preliminary data.</text>
</comment>
<gene>
    <name evidence="3" type="ORF">E8A74_29640</name>
</gene>
<dbReference type="Proteomes" id="UP000309215">
    <property type="component" value="Unassembled WGS sequence"/>
</dbReference>
<organism evidence="3 4">
    <name type="scientific">Polyangium fumosum</name>
    <dbReference type="NCBI Taxonomy" id="889272"/>
    <lineage>
        <taxon>Bacteria</taxon>
        <taxon>Pseudomonadati</taxon>
        <taxon>Myxococcota</taxon>
        <taxon>Polyangia</taxon>
        <taxon>Polyangiales</taxon>
        <taxon>Polyangiaceae</taxon>
        <taxon>Polyangium</taxon>
    </lineage>
</organism>